<dbReference type="NCBIfam" id="TIGR00229">
    <property type="entry name" value="sensory_box"/>
    <property type="match status" value="3"/>
</dbReference>
<dbReference type="InterPro" id="IPR001610">
    <property type="entry name" value="PAC"/>
</dbReference>
<dbReference type="Gene3D" id="3.20.20.450">
    <property type="entry name" value="EAL domain"/>
    <property type="match status" value="1"/>
</dbReference>
<name>A0A511ZBB4_9BACL</name>
<dbReference type="RefSeq" id="WP_147059870.1">
    <property type="nucleotide sequence ID" value="NZ_BJYL01000046.1"/>
</dbReference>
<dbReference type="InterPro" id="IPR035919">
    <property type="entry name" value="EAL_sf"/>
</dbReference>
<feature type="domain" description="EAL" evidence="3">
    <location>
        <begin position="555"/>
        <end position="806"/>
    </location>
</feature>
<feature type="domain" description="PAS" evidence="1">
    <location>
        <begin position="21"/>
        <end position="58"/>
    </location>
</feature>
<evidence type="ECO:0000259" key="3">
    <source>
        <dbReference type="PROSITE" id="PS50883"/>
    </source>
</evidence>
<dbReference type="SMART" id="SM00091">
    <property type="entry name" value="PAS"/>
    <property type="match status" value="2"/>
</dbReference>
<dbReference type="NCBIfam" id="TIGR00254">
    <property type="entry name" value="GGDEF"/>
    <property type="match status" value="1"/>
</dbReference>
<evidence type="ECO:0000313" key="6">
    <source>
        <dbReference type="Proteomes" id="UP000321901"/>
    </source>
</evidence>
<evidence type="ECO:0000259" key="2">
    <source>
        <dbReference type="PROSITE" id="PS50113"/>
    </source>
</evidence>
<dbReference type="SUPFAM" id="SSF55785">
    <property type="entry name" value="PYP-like sensor domain (PAS domain)"/>
    <property type="match status" value="3"/>
</dbReference>
<dbReference type="InterPro" id="IPR029787">
    <property type="entry name" value="Nucleotide_cyclase"/>
</dbReference>
<dbReference type="Gene3D" id="3.30.450.20">
    <property type="entry name" value="PAS domain"/>
    <property type="match status" value="3"/>
</dbReference>
<feature type="domain" description="PAS" evidence="1">
    <location>
        <begin position="135"/>
        <end position="192"/>
    </location>
</feature>
<dbReference type="OrthoDB" id="2624050at2"/>
<dbReference type="CDD" id="cd00130">
    <property type="entry name" value="PAS"/>
    <property type="match status" value="2"/>
</dbReference>
<dbReference type="PANTHER" id="PTHR44757">
    <property type="entry name" value="DIGUANYLATE CYCLASE DGCP"/>
    <property type="match status" value="1"/>
</dbReference>
<dbReference type="InterPro" id="IPR052155">
    <property type="entry name" value="Biofilm_reg_signaling"/>
</dbReference>
<dbReference type="PROSITE" id="PS50113">
    <property type="entry name" value="PAC"/>
    <property type="match status" value="2"/>
</dbReference>
<dbReference type="PIRSF" id="PIRSF005925">
    <property type="entry name" value="Dos"/>
    <property type="match status" value="1"/>
</dbReference>
<dbReference type="Pfam" id="PF00563">
    <property type="entry name" value="EAL"/>
    <property type="match status" value="1"/>
</dbReference>
<dbReference type="CDD" id="cd01949">
    <property type="entry name" value="GGDEF"/>
    <property type="match status" value="1"/>
</dbReference>
<evidence type="ECO:0000313" key="5">
    <source>
        <dbReference type="EMBL" id="GEN84739.1"/>
    </source>
</evidence>
<feature type="domain" description="PAC" evidence="2">
    <location>
        <begin position="77"/>
        <end position="131"/>
    </location>
</feature>
<comment type="caution">
    <text evidence="5">The sequence shown here is derived from an EMBL/GenBank/DDBJ whole genome shotgun (WGS) entry which is preliminary data.</text>
</comment>
<dbReference type="InterPro" id="IPR043128">
    <property type="entry name" value="Rev_trsase/Diguanyl_cyclase"/>
</dbReference>
<dbReference type="Pfam" id="PF00990">
    <property type="entry name" value="GGDEF"/>
    <property type="match status" value="1"/>
</dbReference>
<organism evidence="5 6">
    <name type="scientific">Sporosarcina luteola</name>
    <dbReference type="NCBI Taxonomy" id="582850"/>
    <lineage>
        <taxon>Bacteria</taxon>
        <taxon>Bacillati</taxon>
        <taxon>Bacillota</taxon>
        <taxon>Bacilli</taxon>
        <taxon>Bacillales</taxon>
        <taxon>Caryophanaceae</taxon>
        <taxon>Sporosarcina</taxon>
    </lineage>
</organism>
<accession>A0A511ZBB4</accession>
<dbReference type="PROSITE" id="PS50883">
    <property type="entry name" value="EAL"/>
    <property type="match status" value="1"/>
</dbReference>
<dbReference type="SUPFAM" id="SSF55073">
    <property type="entry name" value="Nucleotide cyclase"/>
    <property type="match status" value="1"/>
</dbReference>
<protein>
    <recommendedName>
        <fullName evidence="7">GGDEF domain-containing protein</fullName>
    </recommendedName>
</protein>
<dbReference type="AlphaFoldDB" id="A0A511ZBB4"/>
<feature type="domain" description="PAC" evidence="2">
    <location>
        <begin position="205"/>
        <end position="259"/>
    </location>
</feature>
<sequence length="811" mass="92226">MRFSEINTAALISLMDKKFSISVADRNGRITYVNSNFCELSGYTRDELIGRNYGIVSPGYTAESFVEEMEQIFSSEQAWQKSIKAQAKNGSYYWVTATIIPIRNKEGDIVQFLSIDNDITARELINEKYFETLQNLRNIENALDYSSVVAITDAKGVITYVNEQFCALSQYTSRELIGKTHRIVNSNYHPKSFFKEMWNAIQSGEIWQGDICNKAKDGSIYWVSTTIVPFLDEDGKPEQYIAIRFDITDRKKAEDSLEIALQNDFQTTVKNLQNAIFKYKASENGGIEFTLFEGQIKERVGMTAEQLNNKEFIHSFTDLEVEAFKKYLSAALAGEIVQFELTYEGLSFLIYLSPIEKKGKVVEVVGTGIDITERIKAEKAIEHMAYYDSLTGLPNRRNLQQKLNDRVSRKNTSEPFAVLFLDLDRFKNINDTLGHHIGDQLLLAVGQRLLSCIHEQDTASRLSGDEFVLLIESPDVDEVSNLAAKIVDDISQPYLLGNQKVFVAPSVGIALYPKDGKDYNTLIRNADSAMYSAKEAGRGTFRFFTMELHEKLMEKTFFEKELRQSLEKEQFLLHYQPQYDLETGRIKGIEALARWKHPDRGYIPPVKFIPVAEENGFILELGEWVLKTACAQAKAWQDEGFPSLRLSVNVSMRQFTQPNFVADVLQILHETGLHPTNLNLEITESIMSDVQQCQCILQDLKNAGISVSVDDFGTGYSSFLYLSKFPISHLKIDRAFINELSKNNTMIVKAIIDLAKNLQLNVIAEGVETEDQEDFLKKLACNEVQGFLYSKPLPQHEIERLLHSHNNNRTP</sequence>
<dbReference type="InterPro" id="IPR035965">
    <property type="entry name" value="PAS-like_dom_sf"/>
</dbReference>
<dbReference type="InterPro" id="IPR001633">
    <property type="entry name" value="EAL_dom"/>
</dbReference>
<dbReference type="CDD" id="cd01948">
    <property type="entry name" value="EAL"/>
    <property type="match status" value="1"/>
</dbReference>
<dbReference type="SMART" id="SM00267">
    <property type="entry name" value="GGDEF"/>
    <property type="match status" value="1"/>
</dbReference>
<dbReference type="Pfam" id="PF13426">
    <property type="entry name" value="PAS_9"/>
    <property type="match status" value="2"/>
</dbReference>
<dbReference type="Proteomes" id="UP000321901">
    <property type="component" value="Unassembled WGS sequence"/>
</dbReference>
<evidence type="ECO:0008006" key="7">
    <source>
        <dbReference type="Google" id="ProtNLM"/>
    </source>
</evidence>
<evidence type="ECO:0000259" key="4">
    <source>
        <dbReference type="PROSITE" id="PS50887"/>
    </source>
</evidence>
<dbReference type="PROSITE" id="PS50112">
    <property type="entry name" value="PAS"/>
    <property type="match status" value="2"/>
</dbReference>
<dbReference type="EMBL" id="BJYL01000046">
    <property type="protein sequence ID" value="GEN84739.1"/>
    <property type="molecule type" value="Genomic_DNA"/>
</dbReference>
<dbReference type="SMART" id="SM00052">
    <property type="entry name" value="EAL"/>
    <property type="match status" value="1"/>
</dbReference>
<feature type="domain" description="GGDEF" evidence="4">
    <location>
        <begin position="414"/>
        <end position="546"/>
    </location>
</feature>
<dbReference type="InterPro" id="IPR000700">
    <property type="entry name" value="PAS-assoc_C"/>
</dbReference>
<keyword evidence="6" id="KW-1185">Reference proteome</keyword>
<dbReference type="PROSITE" id="PS50887">
    <property type="entry name" value="GGDEF"/>
    <property type="match status" value="1"/>
</dbReference>
<dbReference type="PANTHER" id="PTHR44757:SF2">
    <property type="entry name" value="BIOFILM ARCHITECTURE MAINTENANCE PROTEIN MBAA"/>
    <property type="match status" value="1"/>
</dbReference>
<dbReference type="InterPro" id="IPR012226">
    <property type="entry name" value="Diguanyl_cyclase/Pdiesterase"/>
</dbReference>
<dbReference type="Gene3D" id="3.30.70.270">
    <property type="match status" value="1"/>
</dbReference>
<reference evidence="5 6" key="1">
    <citation type="submission" date="2019-07" db="EMBL/GenBank/DDBJ databases">
        <title>Whole genome shotgun sequence of Sporosarcina luteola NBRC 105378.</title>
        <authorList>
            <person name="Hosoyama A."/>
            <person name="Uohara A."/>
            <person name="Ohji S."/>
            <person name="Ichikawa N."/>
        </authorList>
    </citation>
    <scope>NUCLEOTIDE SEQUENCE [LARGE SCALE GENOMIC DNA]</scope>
    <source>
        <strain evidence="5 6">NBRC 105378</strain>
    </source>
</reference>
<dbReference type="SUPFAM" id="SSF141868">
    <property type="entry name" value="EAL domain-like"/>
    <property type="match status" value="1"/>
</dbReference>
<dbReference type="InterPro" id="IPR000160">
    <property type="entry name" value="GGDEF_dom"/>
</dbReference>
<dbReference type="FunFam" id="3.20.20.450:FF:000001">
    <property type="entry name" value="Cyclic di-GMP phosphodiesterase yahA"/>
    <property type="match status" value="1"/>
</dbReference>
<dbReference type="InterPro" id="IPR000014">
    <property type="entry name" value="PAS"/>
</dbReference>
<evidence type="ECO:0000259" key="1">
    <source>
        <dbReference type="PROSITE" id="PS50112"/>
    </source>
</evidence>
<dbReference type="FunFam" id="3.30.70.270:FF:000001">
    <property type="entry name" value="Diguanylate cyclase domain protein"/>
    <property type="match status" value="1"/>
</dbReference>
<gene>
    <name evidence="5" type="ORF">SLU01_30510</name>
</gene>
<dbReference type="SMART" id="SM00086">
    <property type="entry name" value="PAC"/>
    <property type="match status" value="3"/>
</dbReference>
<proteinExistence type="predicted"/>